<dbReference type="GO" id="GO:1990817">
    <property type="term" value="F:poly(A) RNA polymerase activity"/>
    <property type="evidence" value="ECO:0007669"/>
    <property type="project" value="InterPro"/>
</dbReference>
<dbReference type="GO" id="GO:0043634">
    <property type="term" value="P:polyadenylation-dependent ncRNA catabolic process"/>
    <property type="evidence" value="ECO:0007669"/>
    <property type="project" value="TreeGrafter"/>
</dbReference>
<protein>
    <submittedName>
        <fullName evidence="2">Uncharacterized protein</fullName>
    </submittedName>
</protein>
<evidence type="ECO:0000256" key="1">
    <source>
        <dbReference type="SAM" id="MobiDB-lite"/>
    </source>
</evidence>
<gene>
    <name evidence="2" type="ORF">STCU_11829</name>
</gene>
<feature type="compositionally biased region" description="Basic residues" evidence="1">
    <location>
        <begin position="24"/>
        <end position="36"/>
    </location>
</feature>
<feature type="compositionally biased region" description="Low complexity" evidence="1">
    <location>
        <begin position="55"/>
        <end position="78"/>
    </location>
</feature>
<sequence>MEAPPPYHTLAACHPDPILTSTAKKSKAKKKNKKKPSPQQENKAKESSSEDPHRSSSVSAQAPPTSSYEPYTPTGAASPTPPPPTTTSPTTPKKKKKQQQQNSPNGYAPAPPPWLRRPLPLALPARSVGHSLSMELLRFLRYTALRPAETQRRDGLLRVIREAVDAVFNRGAASGSIPDVRARVVVHGSYMLGLALPLQR</sequence>
<dbReference type="GO" id="GO:0031499">
    <property type="term" value="C:TRAMP complex"/>
    <property type="evidence" value="ECO:0007669"/>
    <property type="project" value="TreeGrafter"/>
</dbReference>
<dbReference type="InterPro" id="IPR045862">
    <property type="entry name" value="Trf4-like"/>
</dbReference>
<comment type="caution">
    <text evidence="2">The sequence shown here is derived from an EMBL/GenBank/DDBJ whole genome shotgun (WGS) entry which is preliminary data.</text>
</comment>
<dbReference type="GO" id="GO:0003729">
    <property type="term" value="F:mRNA binding"/>
    <property type="evidence" value="ECO:0007669"/>
    <property type="project" value="TreeGrafter"/>
</dbReference>
<dbReference type="GO" id="GO:0005730">
    <property type="term" value="C:nucleolus"/>
    <property type="evidence" value="ECO:0007669"/>
    <property type="project" value="TreeGrafter"/>
</dbReference>
<organism evidence="2 3">
    <name type="scientific">Strigomonas culicis</name>
    <dbReference type="NCBI Taxonomy" id="28005"/>
    <lineage>
        <taxon>Eukaryota</taxon>
        <taxon>Discoba</taxon>
        <taxon>Euglenozoa</taxon>
        <taxon>Kinetoplastea</taxon>
        <taxon>Metakinetoplastina</taxon>
        <taxon>Trypanosomatida</taxon>
        <taxon>Trypanosomatidae</taxon>
        <taxon>Strigomonadinae</taxon>
        <taxon>Strigomonas</taxon>
    </lineage>
</organism>
<feature type="region of interest" description="Disordered" evidence="1">
    <location>
        <begin position="1"/>
        <end position="113"/>
    </location>
</feature>
<dbReference type="PANTHER" id="PTHR23092:SF15">
    <property type="entry name" value="INACTIVE NON-CANONICAL POLY(A) RNA POLYMERASE PROTEIN TRF4-2-RELATED"/>
    <property type="match status" value="1"/>
</dbReference>
<name>S9UYU5_9TRYP</name>
<dbReference type="EMBL" id="ATMH01011831">
    <property type="protein sequence ID" value="EPY15695.1"/>
    <property type="molecule type" value="Genomic_DNA"/>
</dbReference>
<evidence type="ECO:0000313" key="3">
    <source>
        <dbReference type="Proteomes" id="UP000015354"/>
    </source>
</evidence>
<proteinExistence type="predicted"/>
<dbReference type="GO" id="GO:0031123">
    <property type="term" value="P:RNA 3'-end processing"/>
    <property type="evidence" value="ECO:0007669"/>
    <property type="project" value="TreeGrafter"/>
</dbReference>
<dbReference type="AlphaFoldDB" id="S9UYU5"/>
<evidence type="ECO:0000313" key="2">
    <source>
        <dbReference type="EMBL" id="EPY15695.1"/>
    </source>
</evidence>
<accession>S9UYU5</accession>
<dbReference type="Proteomes" id="UP000015354">
    <property type="component" value="Unassembled WGS sequence"/>
</dbReference>
<feature type="compositionally biased region" description="Basic and acidic residues" evidence="1">
    <location>
        <begin position="42"/>
        <end position="54"/>
    </location>
</feature>
<keyword evidence="3" id="KW-1185">Reference proteome</keyword>
<reference evidence="2 3" key="1">
    <citation type="journal article" date="2013" name="PLoS ONE">
        <title>Predicting the Proteins of Angomonas deanei, Strigomonas culicis and Their Respective Endosymbionts Reveals New Aspects of the Trypanosomatidae Family.</title>
        <authorList>
            <person name="Motta M.C."/>
            <person name="Martins A.C."/>
            <person name="de Souza S.S."/>
            <person name="Catta-Preta C.M."/>
            <person name="Silva R."/>
            <person name="Klein C.C."/>
            <person name="de Almeida L.G."/>
            <person name="de Lima Cunha O."/>
            <person name="Ciapina L.P."/>
            <person name="Brocchi M."/>
            <person name="Colabardini A.C."/>
            <person name="de Araujo Lima B."/>
            <person name="Machado C.R."/>
            <person name="de Almeida Soares C.M."/>
            <person name="Probst C.M."/>
            <person name="de Menezes C.B."/>
            <person name="Thompson C.E."/>
            <person name="Bartholomeu D.C."/>
            <person name="Gradia D.F."/>
            <person name="Pavoni D.P."/>
            <person name="Grisard E.C."/>
            <person name="Fantinatti-Garboggini F."/>
            <person name="Marchini F.K."/>
            <person name="Rodrigues-Luiz G.F."/>
            <person name="Wagner G."/>
            <person name="Goldman G.H."/>
            <person name="Fietto J.L."/>
            <person name="Elias M.C."/>
            <person name="Goldman M.H."/>
            <person name="Sagot M.F."/>
            <person name="Pereira M."/>
            <person name="Stoco P.H."/>
            <person name="de Mendonca-Neto R.P."/>
            <person name="Teixeira S.M."/>
            <person name="Maciel T.E."/>
            <person name="de Oliveira Mendes T.A."/>
            <person name="Urmenyi T.P."/>
            <person name="de Souza W."/>
            <person name="Schenkman S."/>
            <person name="de Vasconcelos A.T."/>
        </authorList>
    </citation>
    <scope>NUCLEOTIDE SEQUENCE [LARGE SCALE GENOMIC DNA]</scope>
</reference>
<dbReference type="PANTHER" id="PTHR23092">
    <property type="entry name" value="POLY(A) RNA POLYMERASE"/>
    <property type="match status" value="1"/>
</dbReference>